<keyword evidence="3" id="KW-0732">Signal</keyword>
<keyword evidence="2 5" id="KW-0378">Hydrolase</keyword>
<dbReference type="InterPro" id="IPR052558">
    <property type="entry name" value="Siderophore_Hydrolase_D"/>
</dbReference>
<reference evidence="5" key="1">
    <citation type="submission" date="2022-11" db="EMBL/GenBank/DDBJ databases">
        <title>Alteromonas sp. nov., isolated from sea water of the Qingdao.</title>
        <authorList>
            <person name="Wang Q."/>
        </authorList>
    </citation>
    <scope>NUCLEOTIDE SEQUENCE</scope>
    <source>
        <strain evidence="5">ASW11-7</strain>
    </source>
</reference>
<gene>
    <name evidence="5" type="ORF">OPS25_05425</name>
</gene>
<dbReference type="PANTHER" id="PTHR40841">
    <property type="entry name" value="SIDEROPHORE TRIACETYLFUSARININE C ESTERASE"/>
    <property type="match status" value="1"/>
</dbReference>
<dbReference type="EMBL" id="JAPFRD010000005">
    <property type="protein sequence ID" value="MCW8107933.1"/>
    <property type="molecule type" value="Genomic_DNA"/>
</dbReference>
<protein>
    <submittedName>
        <fullName evidence="5">Alpha/beta hydrolase-fold protein</fullName>
    </submittedName>
</protein>
<feature type="signal peptide" evidence="3">
    <location>
        <begin position="1"/>
        <end position="18"/>
    </location>
</feature>
<accession>A0ABT3P584</accession>
<organism evidence="5 6">
    <name type="scientific">Alteromonas aquimaris</name>
    <dbReference type="NCBI Taxonomy" id="2998417"/>
    <lineage>
        <taxon>Bacteria</taxon>
        <taxon>Pseudomonadati</taxon>
        <taxon>Pseudomonadota</taxon>
        <taxon>Gammaproteobacteria</taxon>
        <taxon>Alteromonadales</taxon>
        <taxon>Alteromonadaceae</taxon>
        <taxon>Alteromonas/Salinimonas group</taxon>
        <taxon>Alteromonas</taxon>
    </lineage>
</organism>
<dbReference type="PANTHER" id="PTHR40841:SF2">
    <property type="entry name" value="SIDEROPHORE-DEGRADING ESTERASE (EUROFUNG)"/>
    <property type="match status" value="1"/>
</dbReference>
<sequence>MKFLAVALIIFASGYTVADTHSQQSLLQNKSDKLKHFKKKLVIPDAMERKLESHYVDETFSIYILLPENYDAKKEGGYPVFYLLDADYFVHSLDHATSFNSMLPDTIIVGIGYEGADSDGTKRIRDYSPTTVVEYPNSGGAGNFRAMLLNELKPRINQNLNVNTEHETLVSWSLSGLFALDTLFNHQALFDNYIVASPYLAWDNYMIFNEEAKYAYSNTDLNTKLFLSVGELESVETTKAPFYAFVNTIEARSYTNLLIEDREIEGEAHNTMVAPSFNKGLRHVFSDIKALNLPEEVLKDYIGTYDFFPGVAMSVQLKDDMLVAQITGFNSFEMYPQQTNLFFSKMIPGLTVEFTRDEDGYINRVTYDSPTLGVFSGTKR</sequence>
<dbReference type="Gene3D" id="3.40.50.1820">
    <property type="entry name" value="alpha/beta hydrolase"/>
    <property type="match status" value="1"/>
</dbReference>
<dbReference type="InterPro" id="IPR029058">
    <property type="entry name" value="AB_hydrolase_fold"/>
</dbReference>
<evidence type="ECO:0000256" key="1">
    <source>
        <dbReference type="ARBA" id="ARBA00005622"/>
    </source>
</evidence>
<evidence type="ECO:0000313" key="5">
    <source>
        <dbReference type="EMBL" id="MCW8107933.1"/>
    </source>
</evidence>
<dbReference type="SUPFAM" id="SSF53474">
    <property type="entry name" value="alpha/beta-Hydrolases"/>
    <property type="match status" value="1"/>
</dbReference>
<feature type="domain" description="Peptidase S12 Pab87-related C-terminal" evidence="4">
    <location>
        <begin position="293"/>
        <end position="368"/>
    </location>
</feature>
<dbReference type="Pfam" id="PF11954">
    <property type="entry name" value="DUF3471"/>
    <property type="match status" value="1"/>
</dbReference>
<dbReference type="InterPro" id="IPR000801">
    <property type="entry name" value="Esterase-like"/>
</dbReference>
<proteinExistence type="inferred from homology"/>
<evidence type="ECO:0000313" key="6">
    <source>
        <dbReference type="Proteomes" id="UP001142810"/>
    </source>
</evidence>
<dbReference type="Proteomes" id="UP001142810">
    <property type="component" value="Unassembled WGS sequence"/>
</dbReference>
<dbReference type="RefSeq" id="WP_265616619.1">
    <property type="nucleotide sequence ID" value="NZ_JAPFRD010000005.1"/>
</dbReference>
<keyword evidence="6" id="KW-1185">Reference proteome</keyword>
<feature type="chain" id="PRO_5045288374" evidence="3">
    <location>
        <begin position="19"/>
        <end position="380"/>
    </location>
</feature>
<name>A0ABT3P584_9ALTE</name>
<comment type="caution">
    <text evidence="5">The sequence shown here is derived from an EMBL/GenBank/DDBJ whole genome shotgun (WGS) entry which is preliminary data.</text>
</comment>
<dbReference type="InterPro" id="IPR021860">
    <property type="entry name" value="Peptidase_S12_Pab87-rel_C"/>
</dbReference>
<comment type="similarity">
    <text evidence="1">Belongs to the esterase D family.</text>
</comment>
<evidence type="ECO:0000256" key="2">
    <source>
        <dbReference type="ARBA" id="ARBA00022801"/>
    </source>
</evidence>
<dbReference type="GO" id="GO:0016787">
    <property type="term" value="F:hydrolase activity"/>
    <property type="evidence" value="ECO:0007669"/>
    <property type="project" value="UniProtKB-KW"/>
</dbReference>
<evidence type="ECO:0000259" key="4">
    <source>
        <dbReference type="Pfam" id="PF11954"/>
    </source>
</evidence>
<evidence type="ECO:0000256" key="3">
    <source>
        <dbReference type="SAM" id="SignalP"/>
    </source>
</evidence>
<dbReference type="Pfam" id="PF00756">
    <property type="entry name" value="Esterase"/>
    <property type="match status" value="1"/>
</dbReference>